<keyword evidence="1" id="KW-0732">Signal</keyword>
<reference evidence="3 4" key="1">
    <citation type="journal article" date="2016" name="Genome Biol. Evol.">
        <title>Divergent and convergent evolution of fungal pathogenicity.</title>
        <authorList>
            <person name="Shang Y."/>
            <person name="Xiao G."/>
            <person name="Zheng P."/>
            <person name="Cen K."/>
            <person name="Zhan S."/>
            <person name="Wang C."/>
        </authorList>
    </citation>
    <scope>NUCLEOTIDE SEQUENCE [LARGE SCALE GENOMIC DNA]</scope>
    <source>
        <strain evidence="3 4">RCEF 1005</strain>
    </source>
</reference>
<organism evidence="3 4">
    <name type="scientific">Akanthomyces lecanii RCEF 1005</name>
    <dbReference type="NCBI Taxonomy" id="1081108"/>
    <lineage>
        <taxon>Eukaryota</taxon>
        <taxon>Fungi</taxon>
        <taxon>Dikarya</taxon>
        <taxon>Ascomycota</taxon>
        <taxon>Pezizomycotina</taxon>
        <taxon>Sordariomycetes</taxon>
        <taxon>Hypocreomycetidae</taxon>
        <taxon>Hypocreales</taxon>
        <taxon>Cordycipitaceae</taxon>
        <taxon>Akanthomyces</taxon>
        <taxon>Cordyceps confragosa</taxon>
    </lineage>
</organism>
<dbReference type="OrthoDB" id="5382058at2759"/>
<evidence type="ECO:0000256" key="1">
    <source>
        <dbReference type="PIRNR" id="PIRNR029171"/>
    </source>
</evidence>
<dbReference type="Pfam" id="PF12146">
    <property type="entry name" value="Hydrolase_4"/>
    <property type="match status" value="1"/>
</dbReference>
<dbReference type="PIRSF" id="PIRSF029171">
    <property type="entry name" value="Esterase_LipA"/>
    <property type="match status" value="1"/>
</dbReference>
<dbReference type="Gene3D" id="3.40.50.1820">
    <property type="entry name" value="alpha/beta hydrolase"/>
    <property type="match status" value="2"/>
</dbReference>
<dbReference type="EMBL" id="AZHF01000002">
    <property type="protein sequence ID" value="OAA80416.1"/>
    <property type="molecule type" value="Genomic_DNA"/>
</dbReference>
<dbReference type="GO" id="GO:0016042">
    <property type="term" value="P:lipid catabolic process"/>
    <property type="evidence" value="ECO:0007669"/>
    <property type="project" value="UniProtKB-UniRule"/>
</dbReference>
<gene>
    <name evidence="3" type="ORF">LEL_03902</name>
</gene>
<dbReference type="InterPro" id="IPR022742">
    <property type="entry name" value="Hydrolase_4"/>
</dbReference>
<dbReference type="STRING" id="1081108.A0A162KKD1"/>
<comment type="similarity">
    <text evidence="1">Belongs to the AB hydrolase superfamily. Lipase family.</text>
</comment>
<dbReference type="InterPro" id="IPR029058">
    <property type="entry name" value="AB_hydrolase_fold"/>
</dbReference>
<feature type="signal peptide" evidence="1">
    <location>
        <begin position="1"/>
        <end position="21"/>
    </location>
</feature>
<feature type="domain" description="Serine aminopeptidase S33" evidence="2">
    <location>
        <begin position="174"/>
        <end position="399"/>
    </location>
</feature>
<proteinExistence type="inferred from homology"/>
<protein>
    <recommendedName>
        <fullName evidence="2">Serine aminopeptidase S33 domain-containing protein</fullName>
    </recommendedName>
</protein>
<dbReference type="PANTHER" id="PTHR34853:SF1">
    <property type="entry name" value="LIPASE 5"/>
    <property type="match status" value="1"/>
</dbReference>
<feature type="chain" id="PRO_5013434568" description="Serine aminopeptidase S33 domain-containing protein" evidence="1">
    <location>
        <begin position="22"/>
        <end position="459"/>
    </location>
</feature>
<evidence type="ECO:0000259" key="2">
    <source>
        <dbReference type="Pfam" id="PF12146"/>
    </source>
</evidence>
<sequence>MRNPFRLFYFAILGLSVARQGSNFNLTAEFATANGCDDKCLETLNKANAADLDTFGRDFDFEWFRTASNFSGSSPGDLLKLQPLDPKTPGLLVKPGTTVYRIQYTSQDLDNSSVPATGFIALPFAPVQLKKSTKNDSSAADLFPLVAYAHGTSGVYTGCAPSNGPALYDYDSWQLLVQRGYAVVATDYAGLGNNETEHKYCSFPVQVKDIVHSVTAARKAMGQIFTNEWMAVGHSEGGGAVWKLAESEFVKVDKAYLGTVSLAPAVKIADMLGNHIDFILQSGYLTLVAKALQRFSPSYNFTMLGDIQRQRMAIADSAQPCLAAQGTISVGLSRDQILSEKGLATDLNLLKRWQAEMAPASGGRTSAPMLVVQGLNDTAVVPQVTHESWQQACSDSNEVYLSEYAALDHSPVVIGAAAEWLAWIDARFNGEKTPGKCTQVQRLPFDGSNLIAPPEKPPE</sequence>
<name>A0A162KKD1_CORDF</name>
<evidence type="ECO:0000313" key="4">
    <source>
        <dbReference type="Proteomes" id="UP000076881"/>
    </source>
</evidence>
<evidence type="ECO:0000313" key="3">
    <source>
        <dbReference type="EMBL" id="OAA80416.1"/>
    </source>
</evidence>
<dbReference type="InterPro" id="IPR005152">
    <property type="entry name" value="Lipase_secreted"/>
</dbReference>
<accession>A0A162KKD1</accession>
<dbReference type="Proteomes" id="UP000076881">
    <property type="component" value="Unassembled WGS sequence"/>
</dbReference>
<dbReference type="SUPFAM" id="SSF53474">
    <property type="entry name" value="alpha/beta-Hydrolases"/>
    <property type="match status" value="1"/>
</dbReference>
<dbReference type="AlphaFoldDB" id="A0A162KKD1"/>
<comment type="caution">
    <text evidence="3">The sequence shown here is derived from an EMBL/GenBank/DDBJ whole genome shotgun (WGS) entry which is preliminary data.</text>
</comment>
<keyword evidence="4" id="KW-1185">Reference proteome</keyword>
<dbReference type="GO" id="GO:0004806">
    <property type="term" value="F:triacylglycerol lipase activity"/>
    <property type="evidence" value="ECO:0007669"/>
    <property type="project" value="UniProtKB-UniRule"/>
</dbReference>
<dbReference type="PANTHER" id="PTHR34853">
    <property type="match status" value="1"/>
</dbReference>